<accession>A0A7D5GMI0</accession>
<dbReference type="RefSeq" id="WP_179170341.1">
    <property type="nucleotide sequence ID" value="NZ_CP058529.1"/>
</dbReference>
<dbReference type="Gene3D" id="3.30.310.50">
    <property type="entry name" value="Alpha-D-phosphohexomutase, C-terminal domain"/>
    <property type="match status" value="1"/>
</dbReference>
<dbReference type="KEGG" id="halg:HUG10_15005"/>
<keyword evidence="3" id="KW-1185">Reference proteome</keyword>
<evidence type="ECO:0000313" key="3">
    <source>
        <dbReference type="Proteomes" id="UP000509750"/>
    </source>
</evidence>
<dbReference type="NCBIfam" id="NF011470">
    <property type="entry name" value="PRK14887.1"/>
    <property type="match status" value="1"/>
</dbReference>
<dbReference type="Pfam" id="PF09341">
    <property type="entry name" value="Pcc1"/>
    <property type="match status" value="1"/>
</dbReference>
<evidence type="ECO:0000256" key="1">
    <source>
        <dbReference type="ARBA" id="ARBA00007073"/>
    </source>
</evidence>
<reference evidence="2 3" key="1">
    <citation type="submission" date="2020-07" db="EMBL/GenBank/DDBJ databases">
        <title>Gai3-2, isolated from salt lake.</title>
        <authorList>
            <person name="Cui H."/>
            <person name="Shi X."/>
        </authorList>
    </citation>
    <scope>NUCLEOTIDE SEQUENCE [LARGE SCALE GENOMIC DNA]</scope>
    <source>
        <strain evidence="2 3">Gai3-2</strain>
    </source>
</reference>
<dbReference type="InterPro" id="IPR015419">
    <property type="entry name" value="CTAG/Pcc1"/>
</dbReference>
<dbReference type="GeneID" id="56030168"/>
<dbReference type="EMBL" id="CP058529">
    <property type="protein sequence ID" value="QLG28767.1"/>
    <property type="molecule type" value="Genomic_DNA"/>
</dbReference>
<protein>
    <submittedName>
        <fullName evidence="2">KEOPS complex Pcc1-like subunit</fullName>
    </submittedName>
</protein>
<evidence type="ECO:0000313" key="2">
    <source>
        <dbReference type="EMBL" id="QLG28767.1"/>
    </source>
</evidence>
<dbReference type="Proteomes" id="UP000509750">
    <property type="component" value="Chromosome"/>
</dbReference>
<dbReference type="AlphaFoldDB" id="A0A7D5GMI0"/>
<name>A0A7D5GMI0_9EURY</name>
<gene>
    <name evidence="2" type="ORF">HUG10_15005</name>
</gene>
<comment type="similarity">
    <text evidence="1">Belongs to the CTAG/PCC1 family.</text>
</comment>
<organism evidence="2 3">
    <name type="scientific">Halorarum halophilum</name>
    <dbReference type="NCBI Taxonomy" id="2743090"/>
    <lineage>
        <taxon>Archaea</taxon>
        <taxon>Methanobacteriati</taxon>
        <taxon>Methanobacteriota</taxon>
        <taxon>Stenosarchaea group</taxon>
        <taxon>Halobacteria</taxon>
        <taxon>Halobacteriales</taxon>
        <taxon>Haloferacaceae</taxon>
        <taxon>Halorarum</taxon>
    </lineage>
</organism>
<sequence length="93" mass="10218">MPGGGTDYDHDAVLSFPYPAERRARDVHDAVAVEVGEVDDDRSRATVSRAGRTVEVRVRARDLVALRAGTNTWVRLVRVAEEIADVADVSRTE</sequence>
<proteinExistence type="inferred from homology"/>